<protein>
    <submittedName>
        <fullName evidence="2">Sugar phosphate nucleotidyltransferase</fullName>
    </submittedName>
</protein>
<dbReference type="CDD" id="cd04189">
    <property type="entry name" value="G1P_TT_long"/>
    <property type="match status" value="1"/>
</dbReference>
<evidence type="ECO:0000259" key="1">
    <source>
        <dbReference type="Pfam" id="PF00483"/>
    </source>
</evidence>
<dbReference type="InterPro" id="IPR029044">
    <property type="entry name" value="Nucleotide-diphossugar_trans"/>
</dbReference>
<evidence type="ECO:0000313" key="2">
    <source>
        <dbReference type="EMBL" id="MCX7570797.1"/>
    </source>
</evidence>
<comment type="caution">
    <text evidence="2">The sequence shown here is derived from an EMBL/GenBank/DDBJ whole genome shotgun (WGS) entry which is preliminary data.</text>
</comment>
<dbReference type="Gene3D" id="2.160.10.10">
    <property type="entry name" value="Hexapeptide repeat proteins"/>
    <property type="match status" value="1"/>
</dbReference>
<proteinExistence type="predicted"/>
<organism evidence="2 3">
    <name type="scientific">Tumebacillus lacus</name>
    <dbReference type="NCBI Taxonomy" id="2995335"/>
    <lineage>
        <taxon>Bacteria</taxon>
        <taxon>Bacillati</taxon>
        <taxon>Bacillota</taxon>
        <taxon>Bacilli</taxon>
        <taxon>Bacillales</taxon>
        <taxon>Alicyclobacillaceae</taxon>
        <taxon>Tumebacillus</taxon>
    </lineage>
</organism>
<dbReference type="EMBL" id="JAPMLT010000007">
    <property type="protein sequence ID" value="MCX7570797.1"/>
    <property type="molecule type" value="Genomic_DNA"/>
</dbReference>
<dbReference type="Pfam" id="PF00483">
    <property type="entry name" value="NTP_transferase"/>
    <property type="match status" value="1"/>
</dbReference>
<dbReference type="RefSeq" id="WP_267152049.1">
    <property type="nucleotide sequence ID" value="NZ_JAPMLT010000007.1"/>
</dbReference>
<accession>A0ABT3X1J7</accession>
<keyword evidence="3" id="KW-1185">Reference proteome</keyword>
<sequence length="349" mass="38332">MKGVILCAGNGTRMQPFSYTMPKTLLPVANRPLLDHCIRKMQAAGIEEIAVVINPAQKRLEDYVRAYQGAKLRLLYQKEPRGIAHALMAAKSFLRRSPFVLLLGDNLIAEPLSTMLGSFRGKEASVLLARVEKPQEYGIAEVEGERIVRLTEKPAQPKSDLAVIGAYAFRASIFEAIRRLQPSARGEYEITDAIQTLITDGRPVAFSVTQRPYFDVGTVPRWLAANRWMLEAEQGAAVQVGADTSLENVVLRGPVQIGDGCRLKDAVIGPYVSVQDQCELIDCRIEDSLVLQGARVAHVEVPMRRSILGARSRLEGRTAAAGESVELLIGDLSQVRWLTAGEERAKDGT</sequence>
<feature type="domain" description="Nucleotidyl transferase" evidence="1">
    <location>
        <begin position="2"/>
        <end position="227"/>
    </location>
</feature>
<dbReference type="PANTHER" id="PTHR42883">
    <property type="entry name" value="GLUCOSE-1-PHOSPHATE THYMIDYLTRANSFERASE"/>
    <property type="match status" value="1"/>
</dbReference>
<dbReference type="Gene3D" id="3.90.550.10">
    <property type="entry name" value="Spore Coat Polysaccharide Biosynthesis Protein SpsA, Chain A"/>
    <property type="match status" value="1"/>
</dbReference>
<evidence type="ECO:0000313" key="3">
    <source>
        <dbReference type="Proteomes" id="UP001208017"/>
    </source>
</evidence>
<reference evidence="2 3" key="1">
    <citation type="submission" date="2022-11" db="EMBL/GenBank/DDBJ databases">
        <title>Study of microbial diversity in lake waters.</title>
        <authorList>
            <person name="Zhang J."/>
        </authorList>
    </citation>
    <scope>NUCLEOTIDE SEQUENCE [LARGE SCALE GENOMIC DNA]</scope>
    <source>
        <strain evidence="2 3">DT12</strain>
    </source>
</reference>
<gene>
    <name evidence="2" type="ORF">OS242_12590</name>
</gene>
<dbReference type="InterPro" id="IPR005908">
    <property type="entry name" value="G1P_thy_trans_l"/>
</dbReference>
<dbReference type="Proteomes" id="UP001208017">
    <property type="component" value="Unassembled WGS sequence"/>
</dbReference>
<dbReference type="InterPro" id="IPR005835">
    <property type="entry name" value="NTP_transferase_dom"/>
</dbReference>
<dbReference type="PANTHER" id="PTHR42883:SF2">
    <property type="entry name" value="THYMIDYLYLTRANSFERASE"/>
    <property type="match status" value="1"/>
</dbReference>
<name>A0ABT3X1J7_9BACL</name>
<dbReference type="SUPFAM" id="SSF53448">
    <property type="entry name" value="Nucleotide-diphospho-sugar transferases"/>
    <property type="match status" value="1"/>
</dbReference>